<keyword evidence="2" id="KW-1185">Reference proteome</keyword>
<name>A0A1G8QP08_9BACI</name>
<protein>
    <recommendedName>
        <fullName evidence="3">DUF2281 domain-containing protein</fullName>
    </recommendedName>
</protein>
<dbReference type="AlphaFoldDB" id="A0A1G8QP08"/>
<proteinExistence type="predicted"/>
<dbReference type="RefSeq" id="WP_090399225.1">
    <property type="nucleotide sequence ID" value="NZ_FNEN01000013.1"/>
</dbReference>
<evidence type="ECO:0000313" key="1">
    <source>
        <dbReference type="EMBL" id="SDJ06437.1"/>
    </source>
</evidence>
<sequence>MSRNKEKLLLLIEEMTEKEMEEVIDFIKMKREKEKASESSMEFWDNEVDDEVWNDA</sequence>
<organism evidence="1 2">
    <name type="scientific">Natribacillus halophilus</name>
    <dbReference type="NCBI Taxonomy" id="549003"/>
    <lineage>
        <taxon>Bacteria</taxon>
        <taxon>Bacillati</taxon>
        <taxon>Bacillota</taxon>
        <taxon>Bacilli</taxon>
        <taxon>Bacillales</taxon>
        <taxon>Bacillaceae</taxon>
        <taxon>Natribacillus</taxon>
    </lineage>
</organism>
<accession>A0A1G8QP08</accession>
<dbReference type="EMBL" id="FNEN01000013">
    <property type="protein sequence ID" value="SDJ06437.1"/>
    <property type="molecule type" value="Genomic_DNA"/>
</dbReference>
<reference evidence="1 2" key="1">
    <citation type="submission" date="2016-10" db="EMBL/GenBank/DDBJ databases">
        <authorList>
            <person name="de Groot N.N."/>
        </authorList>
    </citation>
    <scope>NUCLEOTIDE SEQUENCE [LARGE SCALE GENOMIC DNA]</scope>
    <source>
        <strain evidence="1 2">DSM 21771</strain>
    </source>
</reference>
<evidence type="ECO:0008006" key="3">
    <source>
        <dbReference type="Google" id="ProtNLM"/>
    </source>
</evidence>
<gene>
    <name evidence="1" type="ORF">SAMN04488123_11328</name>
</gene>
<dbReference type="OrthoDB" id="2628515at2"/>
<evidence type="ECO:0000313" key="2">
    <source>
        <dbReference type="Proteomes" id="UP000198853"/>
    </source>
</evidence>
<dbReference type="Proteomes" id="UP000198853">
    <property type="component" value="Unassembled WGS sequence"/>
</dbReference>